<feature type="transmembrane region" description="Helical" evidence="5">
    <location>
        <begin position="242"/>
        <end position="260"/>
    </location>
</feature>
<name>A0ABM0JQ83_APLCA</name>
<proteinExistence type="predicted"/>
<gene>
    <name evidence="8" type="primary">LOC101854171</name>
</gene>
<feature type="transmembrane region" description="Helical" evidence="5">
    <location>
        <begin position="183"/>
        <end position="203"/>
    </location>
</feature>
<dbReference type="Gene3D" id="1.20.1250.20">
    <property type="entry name" value="MFS general substrate transporter like domains"/>
    <property type="match status" value="1"/>
</dbReference>
<dbReference type="PROSITE" id="PS50850">
    <property type="entry name" value="MFS"/>
    <property type="match status" value="1"/>
</dbReference>
<feature type="transmembrane region" description="Helical" evidence="5">
    <location>
        <begin position="417"/>
        <end position="439"/>
    </location>
</feature>
<feature type="transmembrane region" description="Helical" evidence="5">
    <location>
        <begin position="325"/>
        <end position="342"/>
    </location>
</feature>
<keyword evidence="7" id="KW-1185">Reference proteome</keyword>
<evidence type="ECO:0000313" key="7">
    <source>
        <dbReference type="Proteomes" id="UP000694888"/>
    </source>
</evidence>
<feature type="transmembrane region" description="Helical" evidence="5">
    <location>
        <begin position="386"/>
        <end position="405"/>
    </location>
</feature>
<dbReference type="InterPro" id="IPR005829">
    <property type="entry name" value="Sugar_transporter_CS"/>
</dbReference>
<organism evidence="7 8">
    <name type="scientific">Aplysia californica</name>
    <name type="common">California sea hare</name>
    <dbReference type="NCBI Taxonomy" id="6500"/>
    <lineage>
        <taxon>Eukaryota</taxon>
        <taxon>Metazoa</taxon>
        <taxon>Spiralia</taxon>
        <taxon>Lophotrochozoa</taxon>
        <taxon>Mollusca</taxon>
        <taxon>Gastropoda</taxon>
        <taxon>Heterobranchia</taxon>
        <taxon>Euthyneura</taxon>
        <taxon>Tectipleura</taxon>
        <taxon>Aplysiida</taxon>
        <taxon>Aplysioidea</taxon>
        <taxon>Aplysiidae</taxon>
        <taxon>Aplysia</taxon>
    </lineage>
</organism>
<feature type="transmembrane region" description="Helical" evidence="5">
    <location>
        <begin position="126"/>
        <end position="146"/>
    </location>
</feature>
<feature type="transmembrane region" description="Helical" evidence="5">
    <location>
        <begin position="446"/>
        <end position="467"/>
    </location>
</feature>
<dbReference type="SUPFAM" id="SSF103473">
    <property type="entry name" value="MFS general substrate transporter"/>
    <property type="match status" value="1"/>
</dbReference>
<feature type="domain" description="Major facilitator superfamily (MFS) profile" evidence="6">
    <location>
        <begin position="78"/>
        <end position="500"/>
    </location>
</feature>
<dbReference type="InterPro" id="IPR020846">
    <property type="entry name" value="MFS_dom"/>
</dbReference>
<evidence type="ECO:0000256" key="4">
    <source>
        <dbReference type="ARBA" id="ARBA00023136"/>
    </source>
</evidence>
<comment type="subcellular location">
    <subcellularLocation>
        <location evidence="1">Membrane</location>
        <topology evidence="1">Multi-pass membrane protein</topology>
    </subcellularLocation>
</comment>
<dbReference type="PANTHER" id="PTHR24064">
    <property type="entry name" value="SOLUTE CARRIER FAMILY 22 MEMBER"/>
    <property type="match status" value="1"/>
</dbReference>
<dbReference type="RefSeq" id="XP_005098990.1">
    <property type="nucleotide sequence ID" value="XM_005098933.2"/>
</dbReference>
<reference evidence="8" key="1">
    <citation type="submission" date="2025-08" db="UniProtKB">
        <authorList>
            <consortium name="RefSeq"/>
        </authorList>
    </citation>
    <scope>IDENTIFICATION</scope>
</reference>
<dbReference type="InterPro" id="IPR036259">
    <property type="entry name" value="MFS_trans_sf"/>
</dbReference>
<feature type="transmembrane region" description="Helical" evidence="5">
    <location>
        <begin position="354"/>
        <end position="374"/>
    </location>
</feature>
<evidence type="ECO:0000313" key="8">
    <source>
        <dbReference type="RefSeq" id="XP_005098990.1"/>
    </source>
</evidence>
<evidence type="ECO:0000256" key="2">
    <source>
        <dbReference type="ARBA" id="ARBA00022692"/>
    </source>
</evidence>
<feature type="transmembrane region" description="Helical" evidence="5">
    <location>
        <begin position="158"/>
        <end position="177"/>
    </location>
</feature>
<evidence type="ECO:0000256" key="1">
    <source>
        <dbReference type="ARBA" id="ARBA00004141"/>
    </source>
</evidence>
<dbReference type="GeneID" id="101854171"/>
<feature type="transmembrane region" description="Helical" evidence="5">
    <location>
        <begin position="473"/>
        <end position="493"/>
    </location>
</feature>
<feature type="transmembrane region" description="Helical" evidence="5">
    <location>
        <begin position="215"/>
        <end position="236"/>
    </location>
</feature>
<dbReference type="Pfam" id="PF00083">
    <property type="entry name" value="Sugar_tr"/>
    <property type="match status" value="1"/>
</dbReference>
<dbReference type="InterPro" id="IPR005828">
    <property type="entry name" value="MFS_sugar_transport-like"/>
</dbReference>
<protein>
    <submittedName>
        <fullName evidence="8">Solute carrier family 22 member 5</fullName>
    </submittedName>
</protein>
<keyword evidence="2 5" id="KW-0812">Transmembrane</keyword>
<keyword evidence="3 5" id="KW-1133">Transmembrane helix</keyword>
<feature type="transmembrane region" description="Helical" evidence="5">
    <location>
        <begin position="20"/>
        <end position="40"/>
    </location>
</feature>
<dbReference type="Proteomes" id="UP000694888">
    <property type="component" value="Unplaced"/>
</dbReference>
<sequence length="531" mass="58518">MDTKLEKFVAEVGGCGQFQVFLSVAVYTIKIVASWSMMFMTFGTYNPGWTCEGPSENNTDVISGKGKTRNVTALSGTTSASTSIVYNLSSYEENVCQGLQSCSDIRFEPESSTIVTEWDLICDRQWLGSLTISIQMVGVTIGSLVTGQMAERFGRKSIMYLWVGLGVLLNGLAVFSVSWEMYVVFRFFIGITVGGNLSTSQVYALEFVTGKWRMFLTGLPTWNLGSLLFGICVFILKDWRHVHITATVVSFLAFLTVFWVPESLRWLAVHGKVKETRQVAQKICRQNGRPEPDPSAIDFTSCEGGKEDKNATFRQLFVPSLRKKTIVGCAIYFLMAVMYYSIGFGIKSLYGDFYINFILFSAMAIPVAPLAPILGHKLGRRWGSAVLMCVAGLISFAVVVVNFTASGSTRGHVITGLALAISILLDHSWSILIAFLAELFPTSVRLLGFSFVFTAARLGSIVSPFLIPRDFSILYVSYVVMGILAAICCLLILSLPETKDLGLEDTLQVATVLKEETAVDEDSKPLREKRV</sequence>
<evidence type="ECO:0000256" key="3">
    <source>
        <dbReference type="ARBA" id="ARBA00022989"/>
    </source>
</evidence>
<evidence type="ECO:0000259" key="6">
    <source>
        <dbReference type="PROSITE" id="PS50850"/>
    </source>
</evidence>
<dbReference type="PROSITE" id="PS00217">
    <property type="entry name" value="SUGAR_TRANSPORT_2"/>
    <property type="match status" value="1"/>
</dbReference>
<accession>A0ABM0JQ83</accession>
<evidence type="ECO:0000256" key="5">
    <source>
        <dbReference type="SAM" id="Phobius"/>
    </source>
</evidence>
<keyword evidence="4 5" id="KW-0472">Membrane</keyword>